<protein>
    <submittedName>
        <fullName evidence="7">Adenylate kinase 8-like</fullName>
    </submittedName>
</protein>
<keyword evidence="2 5" id="KW-0808">Transferase</keyword>
<keyword evidence="4 5" id="KW-0418">Kinase</keyword>
<dbReference type="Pfam" id="PF00406">
    <property type="entry name" value="ADK"/>
    <property type="match status" value="2"/>
</dbReference>
<dbReference type="InterPro" id="IPR000850">
    <property type="entry name" value="Adenylat/UMP-CMP_kin"/>
</dbReference>
<evidence type="ECO:0000256" key="1">
    <source>
        <dbReference type="ARBA" id="ARBA00007220"/>
    </source>
</evidence>
<dbReference type="Gene3D" id="3.40.50.300">
    <property type="entry name" value="P-loop containing nucleotide triphosphate hydrolases"/>
    <property type="match status" value="2"/>
</dbReference>
<dbReference type="RefSeq" id="XP_014668298.1">
    <property type="nucleotide sequence ID" value="XM_014812812.1"/>
</dbReference>
<keyword evidence="6" id="KW-1185">Reference proteome</keyword>
<dbReference type="Proteomes" id="UP000695022">
    <property type="component" value="Unplaced"/>
</dbReference>
<dbReference type="PANTHER" id="PTHR23359">
    <property type="entry name" value="NUCLEOTIDE KINASE"/>
    <property type="match status" value="1"/>
</dbReference>
<comment type="similarity">
    <text evidence="1 5">Belongs to the adenylate kinase family.</text>
</comment>
<feature type="non-terminal residue" evidence="7">
    <location>
        <position position="1"/>
    </location>
</feature>
<proteinExistence type="inferred from homology"/>
<dbReference type="GeneID" id="106809648"/>
<evidence type="ECO:0000313" key="6">
    <source>
        <dbReference type="Proteomes" id="UP000695022"/>
    </source>
</evidence>
<reference evidence="7" key="1">
    <citation type="submission" date="2025-08" db="UniProtKB">
        <authorList>
            <consortium name="RefSeq"/>
        </authorList>
    </citation>
    <scope>IDENTIFICATION</scope>
</reference>
<name>A0ABM1E7X7_PRICU</name>
<evidence type="ECO:0000256" key="4">
    <source>
        <dbReference type="ARBA" id="ARBA00022777"/>
    </source>
</evidence>
<dbReference type="SUPFAM" id="SSF57774">
    <property type="entry name" value="Microbial and mitochondrial ADK, insert 'zinc finger' domain"/>
    <property type="match status" value="1"/>
</dbReference>
<evidence type="ECO:0000313" key="7">
    <source>
        <dbReference type="RefSeq" id="XP_014668298.1"/>
    </source>
</evidence>
<dbReference type="HAMAP" id="MF_00235">
    <property type="entry name" value="Adenylate_kinase_Adk"/>
    <property type="match status" value="1"/>
</dbReference>
<evidence type="ECO:0000256" key="3">
    <source>
        <dbReference type="ARBA" id="ARBA00022741"/>
    </source>
</evidence>
<accession>A0ABM1E7X7</accession>
<keyword evidence="3" id="KW-0547">Nucleotide-binding</keyword>
<dbReference type="InterPro" id="IPR027417">
    <property type="entry name" value="P-loop_NTPase"/>
</dbReference>
<evidence type="ECO:0000256" key="2">
    <source>
        <dbReference type="ARBA" id="ARBA00022679"/>
    </source>
</evidence>
<dbReference type="InterPro" id="IPR036193">
    <property type="entry name" value="ADK_active_lid_dom_sf"/>
</dbReference>
<gene>
    <name evidence="7" type="primary">LOC106809648</name>
</gene>
<dbReference type="SUPFAM" id="SSF52540">
    <property type="entry name" value="P-loop containing nucleoside triphosphate hydrolases"/>
    <property type="match status" value="2"/>
</dbReference>
<dbReference type="CDD" id="cd01428">
    <property type="entry name" value="ADK"/>
    <property type="match status" value="2"/>
</dbReference>
<evidence type="ECO:0000256" key="5">
    <source>
        <dbReference type="RuleBase" id="RU003330"/>
    </source>
</evidence>
<dbReference type="PRINTS" id="PR00094">
    <property type="entry name" value="ADENYLTKNASE"/>
</dbReference>
<sequence>ELLQELIIHRPEDPLDFLIGCLDQHNRNVPKVIVLGPPCSGKRTLCSGLSQRLRCAHLIPKQLLDNIDDQSLKIIVDEYVASGTDIPADIWVQVLRTRLQEFDCIKKGWILEGFPQTKQQARALQIAGISPGHCAILNAPDWVLLDRAKGKCCDPESKDVYHTVFNKPLDLSIEDRLVKPSSSSELEIKARLQQFHRDIREVASCYEAIAKTISADQPVKELFAATLKYVRTRMPTGAPHTPRVILLGPPGSGKHTQAQLLTKKYNLVTVDCKKLIQQAIAIGNKAGLGAKAFVDRGMMVSVEIMTDILHERLMRPDCVTRGWVLYGFPSNREQAQALDQVGCPPNRVFFLEMPEETASERLSMRRVDPQTGHAYHLVFNPPPACIADRLKQHPKDEKNDVSRQLQHYLSGREELAECYLQGQIVDADQPAHTVFECIESMMIRPLPRQL</sequence>
<organism evidence="6 7">
    <name type="scientific">Priapulus caudatus</name>
    <name type="common">Priapulid worm</name>
    <dbReference type="NCBI Taxonomy" id="37621"/>
    <lineage>
        <taxon>Eukaryota</taxon>
        <taxon>Metazoa</taxon>
        <taxon>Ecdysozoa</taxon>
        <taxon>Scalidophora</taxon>
        <taxon>Priapulida</taxon>
        <taxon>Priapulimorpha</taxon>
        <taxon>Priapulimorphida</taxon>
        <taxon>Priapulidae</taxon>
        <taxon>Priapulus</taxon>
    </lineage>
</organism>